<feature type="compositionally biased region" description="Pro residues" evidence="1">
    <location>
        <begin position="45"/>
        <end position="55"/>
    </location>
</feature>
<comment type="caution">
    <text evidence="2">The sequence shown here is derived from an EMBL/GenBank/DDBJ whole genome shotgun (WGS) entry which is preliminary data.</text>
</comment>
<organism evidence="2 3">
    <name type="scientific">Alkalimonas collagenimarina</name>
    <dbReference type="NCBI Taxonomy" id="400390"/>
    <lineage>
        <taxon>Bacteria</taxon>
        <taxon>Pseudomonadati</taxon>
        <taxon>Pseudomonadota</taxon>
        <taxon>Gammaproteobacteria</taxon>
        <taxon>Alkalimonas</taxon>
    </lineage>
</organism>
<dbReference type="EMBL" id="JAUZVZ010000014">
    <property type="protein sequence ID" value="MDP4536770.1"/>
    <property type="molecule type" value="Genomic_DNA"/>
</dbReference>
<gene>
    <name evidence="2" type="ORF">Q3O60_11260</name>
</gene>
<feature type="region of interest" description="Disordered" evidence="1">
    <location>
        <begin position="21"/>
        <end position="57"/>
    </location>
</feature>
<evidence type="ECO:0000313" key="3">
    <source>
        <dbReference type="Proteomes" id="UP001231616"/>
    </source>
</evidence>
<dbReference type="RefSeq" id="WP_305894032.1">
    <property type="nucleotide sequence ID" value="NZ_JAUZVZ010000014.1"/>
</dbReference>
<evidence type="ECO:0000256" key="1">
    <source>
        <dbReference type="SAM" id="MobiDB-lite"/>
    </source>
</evidence>
<dbReference type="Proteomes" id="UP001231616">
    <property type="component" value="Unassembled WGS sequence"/>
</dbReference>
<protein>
    <submittedName>
        <fullName evidence="2">Uncharacterized protein</fullName>
    </submittedName>
</protein>
<accession>A0ABT9H1J8</accession>
<name>A0ABT9H1J8_9GAMM</name>
<proteinExistence type="predicted"/>
<sequence length="164" mass="18302">MLISPYGPDTDPSALKQRLLEGRDQSIQPLPISKLKEKHDIQPQPVEPPRPTPIPEPDRVTLTLPAQMSDGLNLTYRPDGTLPEPPAVQEDYLGQIMQAMTDAKVGFDREKYEELQEEIDAILALEDPSESDLAKLDALQDQQQQLIKAGAERMAEHAINTEKV</sequence>
<evidence type="ECO:0000313" key="2">
    <source>
        <dbReference type="EMBL" id="MDP4536770.1"/>
    </source>
</evidence>
<reference evidence="2 3" key="1">
    <citation type="submission" date="2023-08" db="EMBL/GenBank/DDBJ databases">
        <authorList>
            <person name="Joshi A."/>
            <person name="Thite S."/>
        </authorList>
    </citation>
    <scope>NUCLEOTIDE SEQUENCE [LARGE SCALE GENOMIC DNA]</scope>
    <source>
        <strain evidence="2 3">AC40</strain>
    </source>
</reference>
<keyword evidence="3" id="KW-1185">Reference proteome</keyword>